<evidence type="ECO:0000313" key="2">
    <source>
        <dbReference type="Proteomes" id="UP000595917"/>
    </source>
</evidence>
<sequence length="163" mass="19291">MTTYLRAHSDDRPIQFGDEIGINFPADWETLRYQQGYYRFGVLEEMFDKKTYIRNNRDIKIGGIRYQVEPAGDGMDHFRFTAVTGSMSLVFRDSPSVKRFFQDISHELGAVYTWLYAENNYIIVLYMRGRAYHHIISQDEKVSLEERIEIEQTGARYIEHLWG</sequence>
<dbReference type="EMBL" id="CP067089">
    <property type="protein sequence ID" value="QQO07559.1"/>
    <property type="molecule type" value="Genomic_DNA"/>
</dbReference>
<reference evidence="1" key="1">
    <citation type="submission" date="2021-01" db="EMBL/GenBank/DDBJ databases">
        <title>Description of Breznakiella homolactica.</title>
        <authorList>
            <person name="Song Y."/>
            <person name="Brune A."/>
        </authorList>
    </citation>
    <scope>NUCLEOTIDE SEQUENCE</scope>
    <source>
        <strain evidence="1">RmG30</strain>
    </source>
</reference>
<evidence type="ECO:0000313" key="1">
    <source>
        <dbReference type="EMBL" id="QQO07559.1"/>
    </source>
</evidence>
<dbReference type="RefSeq" id="WP_215624865.1">
    <property type="nucleotide sequence ID" value="NZ_CP067089.2"/>
</dbReference>
<name>A0A7T7XJG7_9SPIR</name>
<dbReference type="AlphaFoldDB" id="A0A7T7XJG7"/>
<dbReference type="KEGG" id="bhc:JFL75_11430"/>
<accession>A0A7T7XJG7</accession>
<organism evidence="1 2">
    <name type="scientific">Breznakiella homolactica</name>
    <dbReference type="NCBI Taxonomy" id="2798577"/>
    <lineage>
        <taxon>Bacteria</taxon>
        <taxon>Pseudomonadati</taxon>
        <taxon>Spirochaetota</taxon>
        <taxon>Spirochaetia</taxon>
        <taxon>Spirochaetales</taxon>
        <taxon>Breznakiellaceae</taxon>
        <taxon>Breznakiella</taxon>
    </lineage>
</organism>
<proteinExistence type="predicted"/>
<dbReference type="Proteomes" id="UP000595917">
    <property type="component" value="Chromosome"/>
</dbReference>
<protein>
    <submittedName>
        <fullName evidence="1">Uncharacterized protein</fullName>
    </submittedName>
</protein>
<gene>
    <name evidence="1" type="ORF">JFL75_11430</name>
</gene>
<keyword evidence="2" id="KW-1185">Reference proteome</keyword>